<accession>A0ABM7KVK3</accession>
<feature type="compositionally biased region" description="Basic and acidic residues" evidence="1">
    <location>
        <begin position="70"/>
        <end position="81"/>
    </location>
</feature>
<evidence type="ECO:0000313" key="3">
    <source>
        <dbReference type="Proteomes" id="UP000467379"/>
    </source>
</evidence>
<dbReference type="Proteomes" id="UP000467379">
    <property type="component" value="Plasmid pJCM12687"/>
</dbReference>
<dbReference type="EMBL" id="AP022607">
    <property type="protein sequence ID" value="BBZ15153.1"/>
    <property type="molecule type" value="Genomic_DNA"/>
</dbReference>
<sequence length="81" mass="8965">MLASAFPVILVNARLSIAHLRTRRLQRRGPRQRTKPPGAAQRSGLSWGQMAATANAPGPSFAHPRRRTRRLCDDVANRLPS</sequence>
<feature type="region of interest" description="Disordered" evidence="1">
    <location>
        <begin position="22"/>
        <end position="81"/>
    </location>
</feature>
<protein>
    <submittedName>
        <fullName evidence="2">Uncharacterized protein</fullName>
    </submittedName>
</protein>
<reference evidence="2 3" key="1">
    <citation type="journal article" date="2019" name="Emerg. Microbes Infect.">
        <title>Comprehensive subspecies identification of 175 nontuberculous mycobacteria species based on 7547 genomic profiles.</title>
        <authorList>
            <person name="Matsumoto Y."/>
            <person name="Kinjo T."/>
            <person name="Motooka D."/>
            <person name="Nabeya D."/>
            <person name="Jung N."/>
            <person name="Uechi K."/>
            <person name="Horii T."/>
            <person name="Iida T."/>
            <person name="Fujita J."/>
            <person name="Nakamura S."/>
        </authorList>
    </citation>
    <scope>NUCLEOTIDE SEQUENCE [LARGE SCALE GENOMIC DNA]</scope>
    <source>
        <strain evidence="2 3">JCM 12687</strain>
        <plasmid evidence="2">pJCM12687</plasmid>
    </source>
</reference>
<proteinExistence type="predicted"/>
<organism evidence="2 3">
    <name type="scientific">Mycobacterium branderi</name>
    <dbReference type="NCBI Taxonomy" id="43348"/>
    <lineage>
        <taxon>Bacteria</taxon>
        <taxon>Bacillati</taxon>
        <taxon>Actinomycetota</taxon>
        <taxon>Actinomycetes</taxon>
        <taxon>Mycobacteriales</taxon>
        <taxon>Mycobacteriaceae</taxon>
        <taxon>Mycobacterium</taxon>
    </lineage>
</organism>
<feature type="compositionally biased region" description="Basic residues" evidence="1">
    <location>
        <begin position="22"/>
        <end position="34"/>
    </location>
</feature>
<keyword evidence="3" id="KW-1185">Reference proteome</keyword>
<evidence type="ECO:0000313" key="2">
    <source>
        <dbReference type="EMBL" id="BBZ15153.1"/>
    </source>
</evidence>
<keyword evidence="2" id="KW-0614">Plasmid</keyword>
<name>A0ABM7KVK3_9MYCO</name>
<gene>
    <name evidence="2" type="ORF">MBRA_53480</name>
</gene>
<geneLocation type="plasmid" evidence="2 3">
    <name>pJCM12687</name>
</geneLocation>
<evidence type="ECO:0000256" key="1">
    <source>
        <dbReference type="SAM" id="MobiDB-lite"/>
    </source>
</evidence>